<evidence type="ECO:0000256" key="1">
    <source>
        <dbReference type="SAM" id="Coils"/>
    </source>
</evidence>
<organism evidence="3 4">
    <name type="scientific">Monosiga brevicollis</name>
    <name type="common">Choanoflagellate</name>
    <dbReference type="NCBI Taxonomy" id="81824"/>
    <lineage>
        <taxon>Eukaryota</taxon>
        <taxon>Choanoflagellata</taxon>
        <taxon>Craspedida</taxon>
        <taxon>Salpingoecidae</taxon>
        <taxon>Monosiga</taxon>
    </lineage>
</organism>
<dbReference type="Proteomes" id="UP000001357">
    <property type="component" value="Unassembled WGS sequence"/>
</dbReference>
<reference evidence="3 4" key="1">
    <citation type="journal article" date="2008" name="Nature">
        <title>The genome of the choanoflagellate Monosiga brevicollis and the origin of metazoans.</title>
        <authorList>
            <consortium name="JGI Sequencing"/>
            <person name="King N."/>
            <person name="Westbrook M.J."/>
            <person name="Young S.L."/>
            <person name="Kuo A."/>
            <person name="Abedin M."/>
            <person name="Chapman J."/>
            <person name="Fairclough S."/>
            <person name="Hellsten U."/>
            <person name="Isogai Y."/>
            <person name="Letunic I."/>
            <person name="Marr M."/>
            <person name="Pincus D."/>
            <person name="Putnam N."/>
            <person name="Rokas A."/>
            <person name="Wright K.J."/>
            <person name="Zuzow R."/>
            <person name="Dirks W."/>
            <person name="Good M."/>
            <person name="Goodstein D."/>
            <person name="Lemons D."/>
            <person name="Li W."/>
            <person name="Lyons J.B."/>
            <person name="Morris A."/>
            <person name="Nichols S."/>
            <person name="Richter D.J."/>
            <person name="Salamov A."/>
            <person name="Bork P."/>
            <person name="Lim W.A."/>
            <person name="Manning G."/>
            <person name="Miller W.T."/>
            <person name="McGinnis W."/>
            <person name="Shapiro H."/>
            <person name="Tjian R."/>
            <person name="Grigoriev I.V."/>
            <person name="Rokhsar D."/>
        </authorList>
    </citation>
    <scope>NUCLEOTIDE SEQUENCE [LARGE SCALE GENOMIC DNA]</scope>
    <source>
        <strain evidence="4">MX1 / ATCC 50154</strain>
    </source>
</reference>
<evidence type="ECO:0000313" key="4">
    <source>
        <dbReference type="Proteomes" id="UP000001357"/>
    </source>
</evidence>
<evidence type="ECO:0000256" key="2">
    <source>
        <dbReference type="SAM" id="MobiDB-lite"/>
    </source>
</evidence>
<feature type="coiled-coil region" evidence="1">
    <location>
        <begin position="45"/>
        <end position="108"/>
    </location>
</feature>
<keyword evidence="1" id="KW-0175">Coiled coil</keyword>
<accession>A9V1K6</accession>
<dbReference type="RefSeq" id="XP_001746687.1">
    <property type="nucleotide sequence ID" value="XM_001746635.1"/>
</dbReference>
<gene>
    <name evidence="3" type="ORF">MONBRDRAFT_26174</name>
</gene>
<dbReference type="AlphaFoldDB" id="A9V1K6"/>
<feature type="region of interest" description="Disordered" evidence="2">
    <location>
        <begin position="230"/>
        <end position="264"/>
    </location>
</feature>
<name>A9V1K6_MONBE</name>
<protein>
    <submittedName>
        <fullName evidence="3">Uncharacterized protein</fullName>
    </submittedName>
</protein>
<dbReference type="EMBL" id="CH991554">
    <property type="protein sequence ID" value="EDQ88583.1"/>
    <property type="molecule type" value="Genomic_DNA"/>
</dbReference>
<feature type="compositionally biased region" description="Pro residues" evidence="2">
    <location>
        <begin position="230"/>
        <end position="240"/>
    </location>
</feature>
<sequence length="492" mass="55933">MNRGNGPPAQPVVQHDDARNLEHRLAGRVDEMLGQRLPENAGARLDAQELELAELRQLVQTQQEAIARLTEQQDGLQSDAQDQREDLLQRLQHEVQEMKESMASLNQTTRITAEVMLEQATTSAAEQIQHKQGPLVARIEALEKASLLLTEYQQTLSSRLKKHRTETASMLEKTKQTSKTHKEDTMQELARFTAQLEATTNQVSELQSSMQEISNQFTIARAAVPIPATSPAPAATPPPAAGTAEPGAAVNAAASSPASGWSETADPAMMQSVMHLTQRLHSMQQELVAAAQNSYRNHQLIDLHQKQFNELYHHLQTDFSKRVQEVRQAQVTHQEGVSLALDRIGDQNTLAIELMKQDISNIERVIDVVKQDVEGQIDKVLSKAKLHDDRFEALGTSNHACLRRLEDIQLQQRRDTDEVKRRIQSTKDGLMKSMTDERHRQFHDFDKLRRRYLKDAEVNRDIFKMMQIEFFQPMFKRLQKVEARPSYVMARR</sequence>
<dbReference type="GeneID" id="5891847"/>
<evidence type="ECO:0000313" key="3">
    <source>
        <dbReference type="EMBL" id="EDQ88583.1"/>
    </source>
</evidence>
<feature type="coiled-coil region" evidence="1">
    <location>
        <begin position="182"/>
        <end position="216"/>
    </location>
</feature>
<dbReference type="InParanoid" id="A9V1K6"/>
<proteinExistence type="predicted"/>
<keyword evidence="4" id="KW-1185">Reference proteome</keyword>
<feature type="compositionally biased region" description="Low complexity" evidence="2">
    <location>
        <begin position="241"/>
        <end position="260"/>
    </location>
</feature>
<dbReference type="KEGG" id="mbr:MONBRDRAFT_26174"/>